<dbReference type="Proteomes" id="UP000297910">
    <property type="component" value="Unassembled WGS sequence"/>
</dbReference>
<reference evidence="1 2" key="1">
    <citation type="submission" date="2017-12" db="EMBL/GenBank/DDBJ databases">
        <title>Comparative genomics of Botrytis spp.</title>
        <authorList>
            <person name="Valero-Jimenez C.A."/>
            <person name="Tapia P."/>
            <person name="Veloso J."/>
            <person name="Silva-Moreno E."/>
            <person name="Staats M."/>
            <person name="Valdes J.H."/>
            <person name="Van Kan J.A.L."/>
        </authorList>
    </citation>
    <scope>NUCLEOTIDE SEQUENCE [LARGE SCALE GENOMIC DNA]</scope>
    <source>
        <strain evidence="1 2">Bp0003</strain>
    </source>
</reference>
<organism evidence="1 2">
    <name type="scientific">Botrytis paeoniae</name>
    <dbReference type="NCBI Taxonomy" id="278948"/>
    <lineage>
        <taxon>Eukaryota</taxon>
        <taxon>Fungi</taxon>
        <taxon>Dikarya</taxon>
        <taxon>Ascomycota</taxon>
        <taxon>Pezizomycotina</taxon>
        <taxon>Leotiomycetes</taxon>
        <taxon>Helotiales</taxon>
        <taxon>Sclerotiniaceae</taxon>
        <taxon>Botrytis</taxon>
    </lineage>
</organism>
<proteinExistence type="predicted"/>
<comment type="caution">
    <text evidence="1">The sequence shown here is derived from an EMBL/GenBank/DDBJ whole genome shotgun (WGS) entry which is preliminary data.</text>
</comment>
<accession>A0A4Z1G1Q7</accession>
<gene>
    <name evidence="1" type="ORF">BPAE_0033g00560</name>
</gene>
<dbReference type="AlphaFoldDB" id="A0A4Z1G1Q7"/>
<dbReference type="EMBL" id="PQXI01000033">
    <property type="protein sequence ID" value="TGO28057.1"/>
    <property type="molecule type" value="Genomic_DNA"/>
</dbReference>
<sequence length="75" mass="8392">MSRGSSIRSQLFIINWLDGALPGDSAPESTTGKFVEPQPNLINFEDTTSETRSTEDWQDPWMLFRETGGTLLDSL</sequence>
<protein>
    <submittedName>
        <fullName evidence="1">Uncharacterized protein</fullName>
    </submittedName>
</protein>
<evidence type="ECO:0000313" key="2">
    <source>
        <dbReference type="Proteomes" id="UP000297910"/>
    </source>
</evidence>
<keyword evidence="2" id="KW-1185">Reference proteome</keyword>
<name>A0A4Z1G1Q7_9HELO</name>
<evidence type="ECO:0000313" key="1">
    <source>
        <dbReference type="EMBL" id="TGO28057.1"/>
    </source>
</evidence>